<dbReference type="AlphaFoldDB" id="A0A511BAV5"/>
<gene>
    <name evidence="2" type="ORF">GKA01_19600</name>
</gene>
<sequence length="201" mass="22064">MAFGKNVFLALTRYALACEIDEWGWRIGAHTYGCPKVLEPEEAGLIIGDYCSIGPNVTIILGNHRADLVSTYPFRTLSHFWPSAADGLEDHTSKGDVIIGNDVWFGANVTILSGITIGDGAVIAAGSLVTRSVPPYAIAGGNPAKVIRHRFSPQVIERLLALKWWEWPENVVEERSASLMSDDIEAFLTLYEARPEDHKKA</sequence>
<comment type="similarity">
    <text evidence="1">Belongs to the transferase hexapeptide repeat family.</text>
</comment>
<dbReference type="InterPro" id="IPR050179">
    <property type="entry name" value="Trans_hexapeptide_repeat"/>
</dbReference>
<keyword evidence="3" id="KW-1185">Reference proteome</keyword>
<dbReference type="Pfam" id="PF00132">
    <property type="entry name" value="Hexapep"/>
    <property type="match status" value="1"/>
</dbReference>
<evidence type="ECO:0000256" key="1">
    <source>
        <dbReference type="ARBA" id="ARBA00007274"/>
    </source>
</evidence>
<accession>A0A511BAV5</accession>
<dbReference type="Proteomes" id="UP000321079">
    <property type="component" value="Unassembled WGS sequence"/>
</dbReference>
<dbReference type="PANTHER" id="PTHR43300">
    <property type="entry name" value="ACETYLTRANSFERASE"/>
    <property type="match status" value="1"/>
</dbReference>
<comment type="caution">
    <text evidence="2">The sequence shown here is derived from an EMBL/GenBank/DDBJ whole genome shotgun (WGS) entry which is preliminary data.</text>
</comment>
<dbReference type="EMBL" id="BJVA01000011">
    <property type="protein sequence ID" value="GEK96763.1"/>
    <property type="molecule type" value="Genomic_DNA"/>
</dbReference>
<dbReference type="PANTHER" id="PTHR43300:SF11">
    <property type="entry name" value="ACETYLTRANSFERASE RV3034C-RELATED"/>
    <property type="match status" value="1"/>
</dbReference>
<dbReference type="CDD" id="cd03349">
    <property type="entry name" value="LbH_XAT"/>
    <property type="match status" value="1"/>
</dbReference>
<reference evidence="2 3" key="1">
    <citation type="submission" date="2019-07" db="EMBL/GenBank/DDBJ databases">
        <title>Whole genome shotgun sequence of Gluconobacter kanchanaburiensis NBRC 103587.</title>
        <authorList>
            <person name="Hosoyama A."/>
            <person name="Uohara A."/>
            <person name="Ohji S."/>
            <person name="Ichikawa N."/>
        </authorList>
    </citation>
    <scope>NUCLEOTIDE SEQUENCE [LARGE SCALE GENOMIC DNA]</scope>
    <source>
        <strain evidence="2 3">NBRC 103587</strain>
    </source>
</reference>
<dbReference type="RefSeq" id="WP_146862143.1">
    <property type="nucleotide sequence ID" value="NZ_BARK01000019.1"/>
</dbReference>
<organism evidence="2 3">
    <name type="scientific">Gluconobacter kanchanaburiensis NBRC 103587</name>
    <dbReference type="NCBI Taxonomy" id="1307948"/>
    <lineage>
        <taxon>Bacteria</taxon>
        <taxon>Pseudomonadati</taxon>
        <taxon>Pseudomonadota</taxon>
        <taxon>Alphaproteobacteria</taxon>
        <taxon>Acetobacterales</taxon>
        <taxon>Acetobacteraceae</taxon>
        <taxon>Gluconobacter</taxon>
    </lineage>
</organism>
<dbReference type="Gene3D" id="2.160.10.10">
    <property type="entry name" value="Hexapeptide repeat proteins"/>
    <property type="match status" value="1"/>
</dbReference>
<evidence type="ECO:0000313" key="3">
    <source>
        <dbReference type="Proteomes" id="UP000321079"/>
    </source>
</evidence>
<dbReference type="InterPro" id="IPR011004">
    <property type="entry name" value="Trimer_LpxA-like_sf"/>
</dbReference>
<protein>
    <recommendedName>
        <fullName evidence="4">Acetyltransferase</fullName>
    </recommendedName>
</protein>
<proteinExistence type="inferred from homology"/>
<dbReference type="OrthoDB" id="9815592at2"/>
<name>A0A511BAV5_9PROT</name>
<dbReference type="SUPFAM" id="SSF51161">
    <property type="entry name" value="Trimeric LpxA-like enzymes"/>
    <property type="match status" value="1"/>
</dbReference>
<evidence type="ECO:0008006" key="4">
    <source>
        <dbReference type="Google" id="ProtNLM"/>
    </source>
</evidence>
<evidence type="ECO:0000313" key="2">
    <source>
        <dbReference type="EMBL" id="GEK96763.1"/>
    </source>
</evidence>
<dbReference type="InterPro" id="IPR001451">
    <property type="entry name" value="Hexapep"/>
</dbReference>